<keyword evidence="5" id="KW-0326">Glycosidase</keyword>
<dbReference type="GO" id="GO:0019391">
    <property type="term" value="P:glucuronoside catabolic process"/>
    <property type="evidence" value="ECO:0007669"/>
    <property type="project" value="TreeGrafter"/>
</dbReference>
<dbReference type="InterPro" id="IPR006101">
    <property type="entry name" value="Glyco_hydro_2"/>
</dbReference>
<evidence type="ECO:0000259" key="7">
    <source>
        <dbReference type="Pfam" id="PF02836"/>
    </source>
</evidence>
<name>A0AA95I949_9BACL</name>
<evidence type="ECO:0000256" key="2">
    <source>
        <dbReference type="ARBA" id="ARBA00012761"/>
    </source>
</evidence>
<protein>
    <recommendedName>
        <fullName evidence="3">Beta-glucuronidase</fullName>
        <ecNumber evidence="2">3.2.1.31</ecNumber>
    </recommendedName>
</protein>
<proteinExistence type="inferred from homology"/>
<dbReference type="InterPro" id="IPR017853">
    <property type="entry name" value="GH"/>
</dbReference>
<dbReference type="PRINTS" id="PR00132">
    <property type="entry name" value="GLHYDRLASE2"/>
</dbReference>
<feature type="domain" description="Glycoside hydrolase family 2 immunoglobulin-like beta-sandwich" evidence="6">
    <location>
        <begin position="223"/>
        <end position="293"/>
    </location>
</feature>
<dbReference type="PANTHER" id="PTHR10066">
    <property type="entry name" value="BETA-GLUCURONIDASE"/>
    <property type="match status" value="1"/>
</dbReference>
<dbReference type="PANTHER" id="PTHR10066:SF67">
    <property type="entry name" value="BETA-GLUCURONIDASE"/>
    <property type="match status" value="1"/>
</dbReference>
<organism evidence="9 10">
    <name type="scientific">Paenibacillus woosongensis</name>
    <dbReference type="NCBI Taxonomy" id="307580"/>
    <lineage>
        <taxon>Bacteria</taxon>
        <taxon>Bacillati</taxon>
        <taxon>Bacillota</taxon>
        <taxon>Bacilli</taxon>
        <taxon>Bacillales</taxon>
        <taxon>Paenibacillaceae</taxon>
        <taxon>Paenibacillus</taxon>
    </lineage>
</organism>
<dbReference type="InterPro" id="IPR013783">
    <property type="entry name" value="Ig-like_fold"/>
</dbReference>
<dbReference type="SUPFAM" id="SSF49785">
    <property type="entry name" value="Galactose-binding domain-like"/>
    <property type="match status" value="1"/>
</dbReference>
<evidence type="ECO:0000259" key="8">
    <source>
        <dbReference type="Pfam" id="PF02837"/>
    </source>
</evidence>
<dbReference type="InterPro" id="IPR036156">
    <property type="entry name" value="Beta-gal/glucu_dom_sf"/>
</dbReference>
<dbReference type="Proteomes" id="UP001177943">
    <property type="component" value="Chromosome"/>
</dbReference>
<dbReference type="RefSeq" id="WP_283926124.1">
    <property type="nucleotide sequence ID" value="NZ_CP126084.1"/>
</dbReference>
<dbReference type="InterPro" id="IPR006104">
    <property type="entry name" value="Glyco_hydro_2_N"/>
</dbReference>
<comment type="similarity">
    <text evidence="1">Belongs to the glycosyl hydrolase 2 family.</text>
</comment>
<dbReference type="Gene3D" id="2.60.120.260">
    <property type="entry name" value="Galactose-binding domain-like"/>
    <property type="match status" value="1"/>
</dbReference>
<evidence type="ECO:0000256" key="1">
    <source>
        <dbReference type="ARBA" id="ARBA00007401"/>
    </source>
</evidence>
<feature type="domain" description="Glycoside hydrolase family 2 catalytic" evidence="7">
    <location>
        <begin position="295"/>
        <end position="511"/>
    </location>
</feature>
<dbReference type="InterPro" id="IPR008979">
    <property type="entry name" value="Galactose-bd-like_sf"/>
</dbReference>
<dbReference type="PROSITE" id="PS00608">
    <property type="entry name" value="GLYCOSYL_HYDROL_F2_2"/>
    <property type="match status" value="1"/>
</dbReference>
<reference evidence="9" key="1">
    <citation type="submission" date="2023-05" db="EMBL/GenBank/DDBJ databases">
        <title>Comparative genomics of Bacillaceae isolates and their secondary metabolite potential.</title>
        <authorList>
            <person name="Song L."/>
            <person name="Nielsen L.J."/>
            <person name="Mohite O."/>
            <person name="Xu X."/>
            <person name="Weber T."/>
            <person name="Kovacs A.T."/>
        </authorList>
    </citation>
    <scope>NUCLEOTIDE SEQUENCE</scope>
    <source>
        <strain evidence="9">B2_4</strain>
    </source>
</reference>
<dbReference type="Gene3D" id="3.20.20.80">
    <property type="entry name" value="Glycosidases"/>
    <property type="match status" value="1"/>
</dbReference>
<keyword evidence="4 9" id="KW-0378">Hydrolase</keyword>
<dbReference type="Gene3D" id="2.60.40.10">
    <property type="entry name" value="Immunoglobulins"/>
    <property type="match status" value="1"/>
</dbReference>
<dbReference type="SUPFAM" id="SSF49303">
    <property type="entry name" value="beta-Galactosidase/glucuronidase domain"/>
    <property type="match status" value="1"/>
</dbReference>
<gene>
    <name evidence="9" type="ORF">QNH46_22630</name>
</gene>
<dbReference type="AlphaFoldDB" id="A0AA95I949"/>
<dbReference type="SUPFAM" id="SSF51445">
    <property type="entry name" value="(Trans)glycosidases"/>
    <property type="match status" value="1"/>
</dbReference>
<dbReference type="Pfam" id="PF02836">
    <property type="entry name" value="Glyco_hydro_2_C"/>
    <property type="match status" value="1"/>
</dbReference>
<feature type="domain" description="Glycosyl hydrolases family 2 sugar binding" evidence="8">
    <location>
        <begin position="39"/>
        <end position="201"/>
    </location>
</feature>
<evidence type="ECO:0000256" key="3">
    <source>
        <dbReference type="ARBA" id="ARBA00016205"/>
    </source>
</evidence>
<sequence>MNPAVNFVDALHNESFEDRYLSKRITHQSMIYDHGREKESLNGNWHFGIDQYDTCLRADWYKESYEDSEGRTNPMDFSFDEWETMTVPSCWNTQGEKYFYYEGSVVYTRTFQYGNRGEERVFIKFGAVNYDAKIFLNREYLGCHKGGSTPFYVEVTGILKKYNRIIAVANNTRKPSQVPTDNTDWFNYGGIYRDVEIIRLPETFIKNFSITLVPGSGFSKIKVELEVEGSNRNGLGELTIEELGITFPLEVSDGRASAVIDAKPELWSPEHPKLYKVKAVFENDVISENIGFREIRVEGTDILLNGSKIFLKGISAHEESVLNGKAVTEAEIIENFTLAKEMNCNYMRLAHYPHTEKAAKIADEMGIMLWEEIPVYWAIQFHNEATYQDAENQLIELIKRDRNRASVIIWSVGNENADTDARLKFMSSLAMTAKKWDPTRLVSAACLLDHVNHVIDDRLAEYLDIIGANQYYGWYQTDFTNLIKLFENSKPAKPVLITEFGADAKAGHRGTADDKGTEDCQLDIYKKQVEVLGQIPYIKGTSPWILYDFRCPRRLHPITQDYYNTKGLLNADKSYKKPAFYVMQDFYKNINP</sequence>
<evidence type="ECO:0000313" key="9">
    <source>
        <dbReference type="EMBL" id="WHX48812.1"/>
    </source>
</evidence>
<evidence type="ECO:0000259" key="6">
    <source>
        <dbReference type="Pfam" id="PF00703"/>
    </source>
</evidence>
<dbReference type="EMBL" id="CP126084">
    <property type="protein sequence ID" value="WHX48812.1"/>
    <property type="molecule type" value="Genomic_DNA"/>
</dbReference>
<dbReference type="KEGG" id="pwn:QNH46_22630"/>
<dbReference type="InterPro" id="IPR006103">
    <property type="entry name" value="Glyco_hydro_2_cat"/>
</dbReference>
<evidence type="ECO:0000256" key="5">
    <source>
        <dbReference type="ARBA" id="ARBA00023295"/>
    </source>
</evidence>
<accession>A0AA95I949</accession>
<evidence type="ECO:0000313" key="10">
    <source>
        <dbReference type="Proteomes" id="UP001177943"/>
    </source>
</evidence>
<dbReference type="Pfam" id="PF02837">
    <property type="entry name" value="Glyco_hydro_2_N"/>
    <property type="match status" value="1"/>
</dbReference>
<evidence type="ECO:0000256" key="4">
    <source>
        <dbReference type="ARBA" id="ARBA00022801"/>
    </source>
</evidence>
<dbReference type="Pfam" id="PF00703">
    <property type="entry name" value="Glyco_hydro_2"/>
    <property type="match status" value="1"/>
</dbReference>
<dbReference type="InterPro" id="IPR006102">
    <property type="entry name" value="Ig-like_GH2"/>
</dbReference>
<dbReference type="GO" id="GO:0030246">
    <property type="term" value="F:carbohydrate binding"/>
    <property type="evidence" value="ECO:0007669"/>
    <property type="project" value="TreeGrafter"/>
</dbReference>
<dbReference type="EC" id="3.2.1.31" evidence="2"/>
<dbReference type="GO" id="GO:0005975">
    <property type="term" value="P:carbohydrate metabolic process"/>
    <property type="evidence" value="ECO:0007669"/>
    <property type="project" value="InterPro"/>
</dbReference>
<dbReference type="InterPro" id="IPR023232">
    <property type="entry name" value="Glyco_hydro_2_AS"/>
</dbReference>
<dbReference type="GO" id="GO:0004566">
    <property type="term" value="F:beta-glucuronidase activity"/>
    <property type="evidence" value="ECO:0007669"/>
    <property type="project" value="UniProtKB-EC"/>
</dbReference>